<dbReference type="PRINTS" id="PR00819">
    <property type="entry name" value="CBXCFQXSUPER"/>
</dbReference>
<reference evidence="6 7" key="1">
    <citation type="submission" date="2022-06" db="EMBL/GenBank/DDBJ databases">
        <authorList>
            <person name="Xuan X."/>
        </authorList>
    </citation>
    <scope>NUCLEOTIDE SEQUENCE [LARGE SCALE GENOMIC DNA]</scope>
    <source>
        <strain evidence="6 7">2V75</strain>
    </source>
</reference>
<evidence type="ECO:0000313" key="6">
    <source>
        <dbReference type="EMBL" id="MCO5725533.1"/>
    </source>
</evidence>
<feature type="domain" description="AAA+ ATPase" evidence="5">
    <location>
        <begin position="558"/>
        <end position="697"/>
    </location>
</feature>
<keyword evidence="2" id="KW-0547">Nucleotide-binding</keyword>
<evidence type="ECO:0000313" key="7">
    <source>
        <dbReference type="Proteomes" id="UP001206312"/>
    </source>
</evidence>
<dbReference type="PANTHER" id="PTHR43392">
    <property type="entry name" value="AAA-TYPE ATPASE FAMILY PROTEIN / ANKYRIN REPEAT FAMILY PROTEIN"/>
    <property type="match status" value="1"/>
</dbReference>
<comment type="similarity">
    <text evidence="1">Belongs to the CbxX/CfxQ family.</text>
</comment>
<dbReference type="InterPro" id="IPR000641">
    <property type="entry name" value="CbxX/CfxQ"/>
</dbReference>
<organism evidence="6 7">
    <name type="scientific">Robiginitalea marina</name>
    <dbReference type="NCBI Taxonomy" id="2954105"/>
    <lineage>
        <taxon>Bacteria</taxon>
        <taxon>Pseudomonadati</taxon>
        <taxon>Bacteroidota</taxon>
        <taxon>Flavobacteriia</taxon>
        <taxon>Flavobacteriales</taxon>
        <taxon>Flavobacteriaceae</taxon>
        <taxon>Robiginitalea</taxon>
    </lineage>
</organism>
<dbReference type="Gene3D" id="1.10.8.60">
    <property type="match status" value="1"/>
</dbReference>
<keyword evidence="3" id="KW-0067">ATP-binding</keyword>
<dbReference type="Gene3D" id="3.40.50.300">
    <property type="entry name" value="P-loop containing nucleotide triphosphate hydrolases"/>
    <property type="match status" value="1"/>
</dbReference>
<dbReference type="RefSeq" id="WP_252741906.1">
    <property type="nucleotide sequence ID" value="NZ_JAMXIB010000010.1"/>
</dbReference>
<dbReference type="SUPFAM" id="SSF52540">
    <property type="entry name" value="P-loop containing nucleoside triphosphate hydrolases"/>
    <property type="match status" value="1"/>
</dbReference>
<dbReference type="InterPro" id="IPR003959">
    <property type="entry name" value="ATPase_AAA_core"/>
</dbReference>
<dbReference type="Pfam" id="PF00004">
    <property type="entry name" value="AAA"/>
    <property type="match status" value="1"/>
</dbReference>
<dbReference type="PANTHER" id="PTHR43392:SF2">
    <property type="entry name" value="AAA-TYPE ATPASE FAMILY PROTEIN _ ANKYRIN REPEAT FAMILY PROTEIN"/>
    <property type="match status" value="1"/>
</dbReference>
<keyword evidence="4" id="KW-0812">Transmembrane</keyword>
<dbReference type="InterPro" id="IPR041627">
    <property type="entry name" value="AAA_lid_6"/>
</dbReference>
<feature type="transmembrane region" description="Helical" evidence="4">
    <location>
        <begin position="58"/>
        <end position="76"/>
    </location>
</feature>
<accession>A0ABT1B282</accession>
<evidence type="ECO:0000259" key="5">
    <source>
        <dbReference type="SMART" id="SM00382"/>
    </source>
</evidence>
<keyword evidence="7" id="KW-1185">Reference proteome</keyword>
<feature type="transmembrane region" description="Helical" evidence="4">
    <location>
        <begin position="34"/>
        <end position="52"/>
    </location>
</feature>
<gene>
    <name evidence="6" type="ORF">NG653_11750</name>
</gene>
<evidence type="ECO:0000256" key="1">
    <source>
        <dbReference type="ARBA" id="ARBA00010378"/>
    </source>
</evidence>
<sequence>MTIKNFNALNDSEYRDFIKDLNEKVSRSKLQTSLGLILSILIYTAILINALLYGQDHIPIIIAVSIILLVPIYFWNKWLSKKDRIRKTVRLWYDDEDLKRTSKKLGEAIIPLKKSNKKWQVVLSEVVNNTKYHAGAATLVDRKAISGVFLKASPYDYLQTNVYIPAISFSHVEIFFLPDRLLLKRNNRFAALSYNSLYADSFNSNFRESDNVPKDAEILDYTYLYVNKSGGPDRRFNHNPRIPICLYSEYTFQAKDNLNLTIMTSKAGAMDELISVIEDIAERKETPLLFSNKLSSSDEVFTREYHNLLKSVSKDIESLILKLNRDKSLLDNISTPEGDDRSKLIPICVYFDLAQTIKLLYSNNFNETGVEMLGLLLMSHIVMEGNEYLEKDYEFIVNLFKNEMFEPVLKSIANTARLENPIKASISGPEGEIDDQNIDKNFALPGILKILNHSSFDEYVTVIYRFATIIAKSDGIIEKEEENKLKQIYQTLHYPLGEDRDTTYKISETKEDETLDDVVRELDKLIGLDEIKGEIKTLINFIEVQKARSKKGLKVPNISYHMVFTGSPGTGKTTVARIVGKVYKHLGILKKGHLIETDRSGLIAGFVGQTSSKVNRVVDKALDGVLFIDEAYSLTKKDGQNDYGAEAVATLLKRMEDERDRLAVIVAGYPNEMGSFIESNPGLESRFNRYLHFQDYSPEELFRIFELISKNSEYSVSDMARKKLHILFQKLIEEKDYNFGNGRVSRNIFEQTIENQSNRIAGSKHLTKQILITIESEDIPEYESIYN</sequence>
<protein>
    <submittedName>
        <fullName evidence="6">AAA family ATPase</fullName>
    </submittedName>
</protein>
<keyword evidence="4" id="KW-0472">Membrane</keyword>
<proteinExistence type="inferred from homology"/>
<dbReference type="InterPro" id="IPR050773">
    <property type="entry name" value="CbxX/CfxQ_RuBisCO_ESX"/>
</dbReference>
<comment type="caution">
    <text evidence="6">The sequence shown here is derived from an EMBL/GenBank/DDBJ whole genome shotgun (WGS) entry which is preliminary data.</text>
</comment>
<evidence type="ECO:0000256" key="3">
    <source>
        <dbReference type="ARBA" id="ARBA00022840"/>
    </source>
</evidence>
<name>A0ABT1B282_9FLAO</name>
<dbReference type="SMART" id="SM00382">
    <property type="entry name" value="AAA"/>
    <property type="match status" value="1"/>
</dbReference>
<dbReference type="EMBL" id="JAMXIB010000010">
    <property type="protein sequence ID" value="MCO5725533.1"/>
    <property type="molecule type" value="Genomic_DNA"/>
</dbReference>
<dbReference type="InterPro" id="IPR027417">
    <property type="entry name" value="P-loop_NTPase"/>
</dbReference>
<evidence type="ECO:0000256" key="4">
    <source>
        <dbReference type="SAM" id="Phobius"/>
    </source>
</evidence>
<evidence type="ECO:0000256" key="2">
    <source>
        <dbReference type="ARBA" id="ARBA00022741"/>
    </source>
</evidence>
<keyword evidence="4" id="KW-1133">Transmembrane helix</keyword>
<dbReference type="Pfam" id="PF17866">
    <property type="entry name" value="AAA_lid_6"/>
    <property type="match status" value="1"/>
</dbReference>
<dbReference type="Proteomes" id="UP001206312">
    <property type="component" value="Unassembled WGS sequence"/>
</dbReference>
<dbReference type="InterPro" id="IPR003593">
    <property type="entry name" value="AAA+_ATPase"/>
</dbReference>